<keyword evidence="5 10" id="KW-0276">Fatty acid metabolism</keyword>
<dbReference type="GO" id="GO:0009922">
    <property type="term" value="F:fatty acid elongase activity"/>
    <property type="evidence" value="ECO:0007669"/>
    <property type="project" value="UniProtKB-EC"/>
</dbReference>
<dbReference type="PANTHER" id="PTHR11157">
    <property type="entry name" value="FATTY ACID ACYL TRANSFERASE-RELATED"/>
    <property type="match status" value="1"/>
</dbReference>
<dbReference type="GO" id="GO:0034626">
    <property type="term" value="P:fatty acid elongation, polyunsaturated fatty acid"/>
    <property type="evidence" value="ECO:0007669"/>
    <property type="project" value="TreeGrafter"/>
</dbReference>
<evidence type="ECO:0000256" key="1">
    <source>
        <dbReference type="ARBA" id="ARBA00004141"/>
    </source>
</evidence>
<keyword evidence="6 10" id="KW-1133">Transmembrane helix</keyword>
<dbReference type="PANTHER" id="PTHR11157:SF69">
    <property type="entry name" value="ELONGATION OF VERY LONG CHAIN FATTY ACIDS PROTEIN 7"/>
    <property type="match status" value="1"/>
</dbReference>
<organism evidence="11 12">
    <name type="scientific">Patella caerulea</name>
    <name type="common">Rayed Mediterranean limpet</name>
    <dbReference type="NCBI Taxonomy" id="87958"/>
    <lineage>
        <taxon>Eukaryota</taxon>
        <taxon>Metazoa</taxon>
        <taxon>Spiralia</taxon>
        <taxon>Lophotrochozoa</taxon>
        <taxon>Mollusca</taxon>
        <taxon>Gastropoda</taxon>
        <taxon>Patellogastropoda</taxon>
        <taxon>Patelloidea</taxon>
        <taxon>Patellidae</taxon>
        <taxon>Patella</taxon>
    </lineage>
</organism>
<evidence type="ECO:0000313" key="12">
    <source>
        <dbReference type="Proteomes" id="UP001347796"/>
    </source>
</evidence>
<feature type="transmembrane region" description="Helical" evidence="10">
    <location>
        <begin position="171"/>
        <end position="191"/>
    </location>
</feature>
<feature type="transmembrane region" description="Helical" evidence="10">
    <location>
        <begin position="115"/>
        <end position="133"/>
    </location>
</feature>
<evidence type="ECO:0000256" key="4">
    <source>
        <dbReference type="ARBA" id="ARBA00022692"/>
    </source>
</evidence>
<keyword evidence="8 10" id="KW-0472">Membrane</keyword>
<dbReference type="InterPro" id="IPR002076">
    <property type="entry name" value="ELO_fam"/>
</dbReference>
<evidence type="ECO:0000256" key="3">
    <source>
        <dbReference type="ARBA" id="ARBA00022679"/>
    </source>
</evidence>
<proteinExistence type="inferred from homology"/>
<comment type="caution">
    <text evidence="11">The sequence shown here is derived from an EMBL/GenBank/DDBJ whole genome shotgun (WGS) entry which is preliminary data.</text>
</comment>
<name>A0AAN8JMN2_PATCE</name>
<dbReference type="GO" id="GO:0030148">
    <property type="term" value="P:sphingolipid biosynthetic process"/>
    <property type="evidence" value="ECO:0007669"/>
    <property type="project" value="TreeGrafter"/>
</dbReference>
<dbReference type="GO" id="GO:0042761">
    <property type="term" value="P:very long-chain fatty acid biosynthetic process"/>
    <property type="evidence" value="ECO:0007669"/>
    <property type="project" value="TreeGrafter"/>
</dbReference>
<evidence type="ECO:0000256" key="10">
    <source>
        <dbReference type="RuleBase" id="RU361115"/>
    </source>
</evidence>
<dbReference type="GO" id="GO:0019367">
    <property type="term" value="P:fatty acid elongation, saturated fatty acid"/>
    <property type="evidence" value="ECO:0007669"/>
    <property type="project" value="TreeGrafter"/>
</dbReference>
<comment type="similarity">
    <text evidence="10">Belongs to the ELO family.</text>
</comment>
<feature type="transmembrane region" description="Helical" evidence="10">
    <location>
        <begin position="231"/>
        <end position="253"/>
    </location>
</feature>
<reference evidence="11 12" key="1">
    <citation type="submission" date="2024-01" db="EMBL/GenBank/DDBJ databases">
        <title>The genome of the rayed Mediterranean limpet Patella caerulea (Linnaeus, 1758).</title>
        <authorList>
            <person name="Anh-Thu Weber A."/>
            <person name="Halstead-Nussloch G."/>
        </authorList>
    </citation>
    <scope>NUCLEOTIDE SEQUENCE [LARGE SCALE GENOMIC DNA]</scope>
    <source>
        <strain evidence="11">AATW-2023a</strain>
        <tissue evidence="11">Whole specimen</tissue>
    </source>
</reference>
<dbReference type="Proteomes" id="UP001347796">
    <property type="component" value="Unassembled WGS sequence"/>
</dbReference>
<keyword evidence="9 10" id="KW-0275">Fatty acid biosynthesis</keyword>
<dbReference type="Pfam" id="PF01151">
    <property type="entry name" value="ELO"/>
    <property type="match status" value="1"/>
</dbReference>
<feature type="transmembrane region" description="Helical" evidence="10">
    <location>
        <begin position="140"/>
        <end position="159"/>
    </location>
</feature>
<evidence type="ECO:0000256" key="2">
    <source>
        <dbReference type="ARBA" id="ARBA00022516"/>
    </source>
</evidence>
<keyword evidence="7 10" id="KW-0443">Lipid metabolism</keyword>
<keyword evidence="2 10" id="KW-0444">Lipid biosynthesis</keyword>
<dbReference type="InterPro" id="IPR030457">
    <property type="entry name" value="ELO_CS"/>
</dbReference>
<keyword evidence="4 10" id="KW-0812">Transmembrane</keyword>
<gene>
    <name evidence="11" type="ORF">SNE40_012009</name>
</gene>
<evidence type="ECO:0000256" key="5">
    <source>
        <dbReference type="ARBA" id="ARBA00022832"/>
    </source>
</evidence>
<dbReference type="EMBL" id="JAZGQO010000008">
    <property type="protein sequence ID" value="KAK6179707.1"/>
    <property type="molecule type" value="Genomic_DNA"/>
</dbReference>
<evidence type="ECO:0000256" key="9">
    <source>
        <dbReference type="ARBA" id="ARBA00023160"/>
    </source>
</evidence>
<protein>
    <recommendedName>
        <fullName evidence="10">Elongation of very long chain fatty acids protein</fullName>
        <ecNumber evidence="10">2.3.1.199</ecNumber>
    </recommendedName>
    <alternativeName>
        <fullName evidence="10">Very-long-chain 3-oxoacyl-CoA synthase</fullName>
    </alternativeName>
</protein>
<dbReference type="EC" id="2.3.1.199" evidence="10"/>
<feature type="transmembrane region" description="Helical" evidence="10">
    <location>
        <begin position="25"/>
        <end position="45"/>
    </location>
</feature>
<dbReference type="AlphaFoldDB" id="A0AAN8JMN2"/>
<evidence type="ECO:0000313" key="11">
    <source>
        <dbReference type="EMBL" id="KAK6179707.1"/>
    </source>
</evidence>
<keyword evidence="12" id="KW-1185">Reference proteome</keyword>
<evidence type="ECO:0000256" key="6">
    <source>
        <dbReference type="ARBA" id="ARBA00022989"/>
    </source>
</evidence>
<sequence>MANIFTNAVKMYDELMTKADSRVEGWALMSSPWPSILICVAYFIFVRMGPTFMANRKPMDLKNLLLVYNFSMVILSGYIFVEFLLSGWGNGYSYGCQPVDYSNSPKAMRMARVCWLFYFSKFIELLDTVFFLLRKKFNQVSFLHVFHHGVMPFSWWFGVKFAPGGFGTFHALLNSFIHFLMYTYYGVAALGPEFQKYLWWKKYMTKLQITQFICVALHASQLLFIDCNYSMIFVYWIGAYAVIFLVLFADFYAKAYKKPQHLKDHNANGVVKNGVKSKSS</sequence>
<keyword evidence="3 10" id="KW-0808">Transferase</keyword>
<evidence type="ECO:0000256" key="8">
    <source>
        <dbReference type="ARBA" id="ARBA00023136"/>
    </source>
</evidence>
<dbReference type="PROSITE" id="PS01188">
    <property type="entry name" value="ELO"/>
    <property type="match status" value="1"/>
</dbReference>
<feature type="transmembrane region" description="Helical" evidence="10">
    <location>
        <begin position="203"/>
        <end position="225"/>
    </location>
</feature>
<dbReference type="GO" id="GO:0034625">
    <property type="term" value="P:fatty acid elongation, monounsaturated fatty acid"/>
    <property type="evidence" value="ECO:0007669"/>
    <property type="project" value="TreeGrafter"/>
</dbReference>
<comment type="subcellular location">
    <subcellularLocation>
        <location evidence="1">Membrane</location>
        <topology evidence="1">Multi-pass membrane protein</topology>
    </subcellularLocation>
</comment>
<evidence type="ECO:0000256" key="7">
    <source>
        <dbReference type="ARBA" id="ARBA00023098"/>
    </source>
</evidence>
<accession>A0AAN8JMN2</accession>
<comment type="catalytic activity">
    <reaction evidence="10">
        <text>a very-long-chain acyl-CoA + malonyl-CoA + H(+) = a very-long-chain 3-oxoacyl-CoA + CO2 + CoA</text>
        <dbReference type="Rhea" id="RHEA:32727"/>
        <dbReference type="ChEBI" id="CHEBI:15378"/>
        <dbReference type="ChEBI" id="CHEBI:16526"/>
        <dbReference type="ChEBI" id="CHEBI:57287"/>
        <dbReference type="ChEBI" id="CHEBI:57384"/>
        <dbReference type="ChEBI" id="CHEBI:90725"/>
        <dbReference type="ChEBI" id="CHEBI:90736"/>
        <dbReference type="EC" id="2.3.1.199"/>
    </reaction>
</comment>
<dbReference type="GO" id="GO:0005789">
    <property type="term" value="C:endoplasmic reticulum membrane"/>
    <property type="evidence" value="ECO:0007669"/>
    <property type="project" value="TreeGrafter"/>
</dbReference>
<feature type="transmembrane region" description="Helical" evidence="10">
    <location>
        <begin position="66"/>
        <end position="85"/>
    </location>
</feature>